<keyword evidence="1" id="KW-0812">Transmembrane</keyword>
<feature type="transmembrane region" description="Helical" evidence="1">
    <location>
        <begin position="26"/>
        <end position="48"/>
    </location>
</feature>
<feature type="transmembrane region" description="Helical" evidence="1">
    <location>
        <begin position="238"/>
        <end position="261"/>
    </location>
</feature>
<name>A0A8S1GWC0_9PELO</name>
<evidence type="ECO:0000313" key="2">
    <source>
        <dbReference type="EMBL" id="CAD6187073.1"/>
    </source>
</evidence>
<feature type="transmembrane region" description="Helical" evidence="1">
    <location>
        <begin position="60"/>
        <end position="79"/>
    </location>
</feature>
<proteinExistence type="predicted"/>
<comment type="caution">
    <text evidence="2">The sequence shown here is derived from an EMBL/GenBank/DDBJ whole genome shotgun (WGS) entry which is preliminary data.</text>
</comment>
<feature type="transmembrane region" description="Helical" evidence="1">
    <location>
        <begin position="143"/>
        <end position="168"/>
    </location>
</feature>
<feature type="transmembrane region" description="Helical" evidence="1">
    <location>
        <begin position="267"/>
        <end position="287"/>
    </location>
</feature>
<organism evidence="2 3">
    <name type="scientific">Caenorhabditis auriculariae</name>
    <dbReference type="NCBI Taxonomy" id="2777116"/>
    <lineage>
        <taxon>Eukaryota</taxon>
        <taxon>Metazoa</taxon>
        <taxon>Ecdysozoa</taxon>
        <taxon>Nematoda</taxon>
        <taxon>Chromadorea</taxon>
        <taxon>Rhabditida</taxon>
        <taxon>Rhabditina</taxon>
        <taxon>Rhabditomorpha</taxon>
        <taxon>Rhabditoidea</taxon>
        <taxon>Rhabditidae</taxon>
        <taxon>Peloderinae</taxon>
        <taxon>Caenorhabditis</taxon>
    </lineage>
</organism>
<keyword evidence="1" id="KW-1133">Transmembrane helix</keyword>
<dbReference type="AlphaFoldDB" id="A0A8S1GWC0"/>
<sequence length="312" mass="35588">MIFVIQRQTLSQPQGDADFLAIVRTISLFAEFFACAIDMFVNALVAFLLVRRKERTPSSYLITTIVLMSWFRCTCNLLLQSSAPAPTSKRPISEEATLDAIFSLYIEYFITVHQHIGFFFLALVHFGGIFWKNLHRFLLHSQYSILLAPTFVIVSTAITYCSMTYSRIHRVYLNGIGYLDMVIYPGFHFNFFAILNSLFFPTIMMFTVVYLKNRWEPNSAFKFVTKREQIARKRVPKILISAVLFGTFNSSVTFVSSHFAIVDRYLVNIPVFNLLQCGPELVFAVFITREIAANKGAVLPLSKASTSIRLGN</sequence>
<dbReference type="EMBL" id="CAJGYM010000005">
    <property type="protein sequence ID" value="CAD6187073.1"/>
    <property type="molecule type" value="Genomic_DNA"/>
</dbReference>
<evidence type="ECO:0000313" key="3">
    <source>
        <dbReference type="Proteomes" id="UP000835052"/>
    </source>
</evidence>
<dbReference type="Proteomes" id="UP000835052">
    <property type="component" value="Unassembled WGS sequence"/>
</dbReference>
<keyword evidence="1" id="KW-0472">Membrane</keyword>
<accession>A0A8S1GWC0</accession>
<feature type="transmembrane region" description="Helical" evidence="1">
    <location>
        <begin position="112"/>
        <end position="131"/>
    </location>
</feature>
<keyword evidence="3" id="KW-1185">Reference proteome</keyword>
<gene>
    <name evidence="2" type="ORF">CAUJ_LOCUS2992</name>
</gene>
<feature type="transmembrane region" description="Helical" evidence="1">
    <location>
        <begin position="188"/>
        <end position="211"/>
    </location>
</feature>
<reference evidence="2" key="1">
    <citation type="submission" date="2020-10" db="EMBL/GenBank/DDBJ databases">
        <authorList>
            <person name="Kikuchi T."/>
        </authorList>
    </citation>
    <scope>NUCLEOTIDE SEQUENCE</scope>
    <source>
        <strain evidence="2">NKZ352</strain>
    </source>
</reference>
<evidence type="ECO:0000256" key="1">
    <source>
        <dbReference type="SAM" id="Phobius"/>
    </source>
</evidence>
<protein>
    <submittedName>
        <fullName evidence="2">Uncharacterized protein</fullName>
    </submittedName>
</protein>